<protein>
    <recommendedName>
        <fullName evidence="1">DUF4116 domain-containing protein</fullName>
    </recommendedName>
</protein>
<keyword evidence="3" id="KW-1185">Reference proteome</keyword>
<name>A0ABP0I7P8_9DINO</name>
<dbReference type="Proteomes" id="UP001642464">
    <property type="component" value="Unassembled WGS sequence"/>
</dbReference>
<feature type="domain" description="DUF4116" evidence="1">
    <location>
        <begin position="140"/>
        <end position="188"/>
    </location>
</feature>
<dbReference type="InterPro" id="IPR025197">
    <property type="entry name" value="DUF4116"/>
</dbReference>
<dbReference type="EMBL" id="CAXAMM010002769">
    <property type="protein sequence ID" value="CAK8997344.1"/>
    <property type="molecule type" value="Genomic_DNA"/>
</dbReference>
<comment type="caution">
    <text evidence="2">The sequence shown here is derived from an EMBL/GenBank/DDBJ whole genome shotgun (WGS) entry which is preliminary data.</text>
</comment>
<evidence type="ECO:0000313" key="2">
    <source>
        <dbReference type="EMBL" id="CAK8997344.1"/>
    </source>
</evidence>
<feature type="domain" description="DUF4116" evidence="1">
    <location>
        <begin position="265"/>
        <end position="313"/>
    </location>
</feature>
<sequence>MEDVVILGAMSGEPFHHFKAAELDDLQEVLDLKMALCKAKGLQSAKMLRLFEEAEQAAEAESRTVPLQDNLPLQELWRRQRRTLRALVVLPEDEDDELEKRLPVVLQHGLVSELKDSVLHVALQRRAQVMGKLPPELKGDRHLVLEAVTQNWRVLRFCQPNFQDDFDVVRQALLQNTEALQFASERLRGDQALASEALQLNTAVLQFVTPNLRDDEELLREAVRWNPFALRFASSRLTNHKDLVMQAVRAEGLALLYAGKDMREDREVVLAAVKHTGSALVFASGELRSDREVVWEAVHQNGMALQHASDELQADLELLNEAGGQISFQADGIPPVTQPSFAQSRGDIVSSCGFMSPRPVRQGYPMPKTTVDCS</sequence>
<evidence type="ECO:0000313" key="3">
    <source>
        <dbReference type="Proteomes" id="UP001642464"/>
    </source>
</evidence>
<organism evidence="2 3">
    <name type="scientific">Durusdinium trenchii</name>
    <dbReference type="NCBI Taxonomy" id="1381693"/>
    <lineage>
        <taxon>Eukaryota</taxon>
        <taxon>Sar</taxon>
        <taxon>Alveolata</taxon>
        <taxon>Dinophyceae</taxon>
        <taxon>Suessiales</taxon>
        <taxon>Symbiodiniaceae</taxon>
        <taxon>Durusdinium</taxon>
    </lineage>
</organism>
<accession>A0ABP0I7P8</accession>
<reference evidence="2 3" key="1">
    <citation type="submission" date="2024-02" db="EMBL/GenBank/DDBJ databases">
        <authorList>
            <person name="Chen Y."/>
            <person name="Shah S."/>
            <person name="Dougan E. K."/>
            <person name="Thang M."/>
            <person name="Chan C."/>
        </authorList>
    </citation>
    <scope>NUCLEOTIDE SEQUENCE [LARGE SCALE GENOMIC DNA]</scope>
</reference>
<dbReference type="Pfam" id="PF13475">
    <property type="entry name" value="DUF4116"/>
    <property type="match status" value="3"/>
</dbReference>
<gene>
    <name evidence="2" type="ORF">SCF082_LOCUS5174</name>
</gene>
<proteinExistence type="predicted"/>
<evidence type="ECO:0000259" key="1">
    <source>
        <dbReference type="Pfam" id="PF13475"/>
    </source>
</evidence>
<feature type="domain" description="DUF4116" evidence="1">
    <location>
        <begin position="215"/>
        <end position="263"/>
    </location>
</feature>